<dbReference type="InterPro" id="IPR000160">
    <property type="entry name" value="GGDEF_dom"/>
</dbReference>
<protein>
    <submittedName>
        <fullName evidence="6">EAL domain-containing protein</fullName>
    </submittedName>
</protein>
<comment type="caution">
    <text evidence="6">The sequence shown here is derived from an EMBL/GenBank/DDBJ whole genome shotgun (WGS) entry which is preliminary data.</text>
</comment>
<keyword evidence="1" id="KW-0472">Membrane</keyword>
<feature type="domain" description="MHYT" evidence="5">
    <location>
        <begin position="12"/>
        <end position="199"/>
    </location>
</feature>
<feature type="transmembrane region" description="Helical" evidence="1">
    <location>
        <begin position="212"/>
        <end position="237"/>
    </location>
</feature>
<dbReference type="CDD" id="cd01949">
    <property type="entry name" value="GGDEF"/>
    <property type="match status" value="1"/>
</dbReference>
<dbReference type="PROSITE" id="PS50883">
    <property type="entry name" value="EAL"/>
    <property type="match status" value="1"/>
</dbReference>
<feature type="transmembrane region" description="Helical" evidence="1">
    <location>
        <begin position="47"/>
        <end position="72"/>
    </location>
</feature>
<evidence type="ECO:0000259" key="4">
    <source>
        <dbReference type="PROSITE" id="PS50887"/>
    </source>
</evidence>
<dbReference type="NCBIfam" id="TIGR00254">
    <property type="entry name" value="GGDEF"/>
    <property type="match status" value="1"/>
</dbReference>
<dbReference type="InterPro" id="IPR001633">
    <property type="entry name" value="EAL_dom"/>
</dbReference>
<dbReference type="Pfam" id="PF00563">
    <property type="entry name" value="EAL"/>
    <property type="match status" value="1"/>
</dbReference>
<accession>A0A939EP34</accession>
<dbReference type="SMART" id="SM00052">
    <property type="entry name" value="EAL"/>
    <property type="match status" value="1"/>
</dbReference>
<evidence type="ECO:0000313" key="6">
    <source>
        <dbReference type="EMBL" id="MBO0345361.1"/>
    </source>
</evidence>
<dbReference type="SUPFAM" id="SSF55073">
    <property type="entry name" value="Nucleotide cyclase"/>
    <property type="match status" value="1"/>
</dbReference>
<feature type="transmembrane region" description="Helical" evidence="1">
    <location>
        <begin position="174"/>
        <end position="192"/>
    </location>
</feature>
<dbReference type="PROSITE" id="PS50924">
    <property type="entry name" value="MHYT"/>
    <property type="match status" value="1"/>
</dbReference>
<name>A0A939EP34_9HYPH</name>
<keyword evidence="7" id="KW-1185">Reference proteome</keyword>
<feature type="domain" description="GGDEF" evidence="4">
    <location>
        <begin position="283"/>
        <end position="415"/>
    </location>
</feature>
<feature type="domain" description="EAL" evidence="3">
    <location>
        <begin position="424"/>
        <end position="674"/>
    </location>
</feature>
<dbReference type="CDD" id="cd01948">
    <property type="entry name" value="EAL"/>
    <property type="match status" value="1"/>
</dbReference>
<evidence type="ECO:0000256" key="1">
    <source>
        <dbReference type="PROSITE-ProRule" id="PRU00244"/>
    </source>
</evidence>
<dbReference type="SUPFAM" id="SSF141868">
    <property type="entry name" value="EAL domain-like"/>
    <property type="match status" value="1"/>
</dbReference>
<keyword evidence="1" id="KW-1133">Transmembrane helix</keyword>
<dbReference type="PANTHER" id="PTHR44757:SF2">
    <property type="entry name" value="BIOFILM ARCHITECTURE MAINTENANCE PROTEIN MBAA"/>
    <property type="match status" value="1"/>
</dbReference>
<dbReference type="InterPro" id="IPR043128">
    <property type="entry name" value="Rev_trsase/Diguanyl_cyclase"/>
</dbReference>
<feature type="transmembrane region" description="Helical" evidence="1">
    <location>
        <begin position="146"/>
        <end position="165"/>
    </location>
</feature>
<evidence type="ECO:0000256" key="2">
    <source>
        <dbReference type="SAM" id="MobiDB-lite"/>
    </source>
</evidence>
<dbReference type="InterPro" id="IPR035919">
    <property type="entry name" value="EAL_sf"/>
</dbReference>
<proteinExistence type="predicted"/>
<sequence>MLSVLGCIVYENNLYLVFLAAIICLLGSTVFLRLVQRTENTGGVHRIGWQFLAAVAGGGSVWATHFVGMLAFEPQAPVSFDPVITVLSLVVAMVGLFVSLIIGNLRRGRVHAAVAGAFCGLSFAGMHYLGMFAYRVVGLVEWRMDYVVASILLTVVFTAAARALSWKVRKPKPFFAAVGLLVLAIIGLHFTGMTAFRVTPMTGVFPRVDSQAIMALALAIAVVAMIIVGMGAASYLIDTKVREESKAQLHHMAAHDPLTGLPNRACFRDYLENVLDVAEGDGSQVGVIAIDLNRFKEVNDTLGHAAGDEVLKTLAQRLDQSLEQGEFIARLGGDEFAAVRTFVDKEEMTAFGDKLASLFSLPMKVVGMTTAVGASMGAAVWPTDAAEPDELLNNADLAMYHAKHGLLETLCFYDADIASEVRERRQLAEDLRLALENDELEVHYQVQMALDGEHIHGYEALLRWHHPEKGSISPAVFIPIAEENGLIGPVGAWVLRRSCRDASHWLPPYRVAVNVSAVQFMDANLPNLVQEVLLETGLSPDRLELELTETALIKDQARSLHIMRQIKALGVGIALDDFGTGYSSLGTLRTFPFDKIKLDKSFIDDVGQDRQSKAIIRAILALGKSLDIPVLAEGIETSEQMELLRAEGCDEGQGFLLGRPSPNSALAGQGGPKQRKNEEAA</sequence>
<dbReference type="Pfam" id="PF03707">
    <property type="entry name" value="MHYT"/>
    <property type="match status" value="2"/>
</dbReference>
<dbReference type="Pfam" id="PF00990">
    <property type="entry name" value="GGDEF"/>
    <property type="match status" value="1"/>
</dbReference>
<dbReference type="InterPro" id="IPR052155">
    <property type="entry name" value="Biofilm_reg_signaling"/>
</dbReference>
<dbReference type="EMBL" id="JAFLNF010000003">
    <property type="protein sequence ID" value="MBO0345361.1"/>
    <property type="molecule type" value="Genomic_DNA"/>
</dbReference>
<dbReference type="Gene3D" id="3.30.70.270">
    <property type="match status" value="1"/>
</dbReference>
<feature type="transmembrane region" description="Helical" evidence="1">
    <location>
        <begin position="14"/>
        <end position="35"/>
    </location>
</feature>
<dbReference type="Proteomes" id="UP000664779">
    <property type="component" value="Unassembled WGS sequence"/>
</dbReference>
<organism evidence="6 7">
    <name type="scientific">Roseibium limicola</name>
    <dbReference type="NCBI Taxonomy" id="2816037"/>
    <lineage>
        <taxon>Bacteria</taxon>
        <taxon>Pseudomonadati</taxon>
        <taxon>Pseudomonadota</taxon>
        <taxon>Alphaproteobacteria</taxon>
        <taxon>Hyphomicrobiales</taxon>
        <taxon>Stappiaceae</taxon>
        <taxon>Roseibium</taxon>
    </lineage>
</organism>
<feature type="transmembrane region" description="Helical" evidence="1">
    <location>
        <begin position="84"/>
        <end position="105"/>
    </location>
</feature>
<dbReference type="RefSeq" id="WP_206939859.1">
    <property type="nucleotide sequence ID" value="NZ_JAFLNF010000003.1"/>
</dbReference>
<dbReference type="PANTHER" id="PTHR44757">
    <property type="entry name" value="DIGUANYLATE CYCLASE DGCP"/>
    <property type="match status" value="1"/>
</dbReference>
<evidence type="ECO:0000259" key="5">
    <source>
        <dbReference type="PROSITE" id="PS50924"/>
    </source>
</evidence>
<dbReference type="GO" id="GO:0016020">
    <property type="term" value="C:membrane"/>
    <property type="evidence" value="ECO:0007669"/>
    <property type="project" value="UniProtKB-UniRule"/>
</dbReference>
<dbReference type="PROSITE" id="PS50887">
    <property type="entry name" value="GGDEF"/>
    <property type="match status" value="1"/>
</dbReference>
<keyword evidence="1" id="KW-0812">Transmembrane</keyword>
<reference evidence="6" key="1">
    <citation type="submission" date="2021-03" db="EMBL/GenBank/DDBJ databases">
        <title>Roseibium sp. CAU 1637 isolated from Incheon.</title>
        <authorList>
            <person name="Kim W."/>
        </authorList>
    </citation>
    <scope>NUCLEOTIDE SEQUENCE</scope>
    <source>
        <strain evidence="6">CAU 1637</strain>
    </source>
</reference>
<feature type="region of interest" description="Disordered" evidence="2">
    <location>
        <begin position="654"/>
        <end position="681"/>
    </location>
</feature>
<gene>
    <name evidence="6" type="ORF">J0X15_09025</name>
</gene>
<dbReference type="AlphaFoldDB" id="A0A939EP34"/>
<dbReference type="InterPro" id="IPR005330">
    <property type="entry name" value="MHYT_dom"/>
</dbReference>
<dbReference type="Gene3D" id="3.20.20.450">
    <property type="entry name" value="EAL domain"/>
    <property type="match status" value="1"/>
</dbReference>
<evidence type="ECO:0000259" key="3">
    <source>
        <dbReference type="PROSITE" id="PS50883"/>
    </source>
</evidence>
<evidence type="ECO:0000313" key="7">
    <source>
        <dbReference type="Proteomes" id="UP000664779"/>
    </source>
</evidence>
<dbReference type="InterPro" id="IPR029787">
    <property type="entry name" value="Nucleotide_cyclase"/>
</dbReference>
<dbReference type="SMART" id="SM00267">
    <property type="entry name" value="GGDEF"/>
    <property type="match status" value="1"/>
</dbReference>
<feature type="transmembrane region" description="Helical" evidence="1">
    <location>
        <begin position="112"/>
        <end position="134"/>
    </location>
</feature>